<sequence>MTYATTTHTSGQAKKNLTQEDLPLRGLDSNEVLASYPTVIYILRQQGCLLELLPTEQD</sequence>
<proteinExistence type="predicted"/>
<feature type="compositionally biased region" description="Polar residues" evidence="1">
    <location>
        <begin position="1"/>
        <end position="16"/>
    </location>
</feature>
<feature type="region of interest" description="Disordered" evidence="1">
    <location>
        <begin position="1"/>
        <end position="21"/>
    </location>
</feature>
<gene>
    <name evidence="2" type="ORF">S03H2_32731</name>
</gene>
<name>X1HWD7_9ZZZZ</name>
<evidence type="ECO:0000256" key="1">
    <source>
        <dbReference type="SAM" id="MobiDB-lite"/>
    </source>
</evidence>
<comment type="caution">
    <text evidence="2">The sequence shown here is derived from an EMBL/GenBank/DDBJ whole genome shotgun (WGS) entry which is preliminary data.</text>
</comment>
<dbReference type="AlphaFoldDB" id="X1HWD7"/>
<accession>X1HWD7</accession>
<reference evidence="2" key="1">
    <citation type="journal article" date="2014" name="Front. Microbiol.">
        <title>High frequency of phylogenetically diverse reductive dehalogenase-homologous genes in deep subseafloor sedimentary metagenomes.</title>
        <authorList>
            <person name="Kawai M."/>
            <person name="Futagami T."/>
            <person name="Toyoda A."/>
            <person name="Takaki Y."/>
            <person name="Nishi S."/>
            <person name="Hori S."/>
            <person name="Arai W."/>
            <person name="Tsubouchi T."/>
            <person name="Morono Y."/>
            <person name="Uchiyama I."/>
            <person name="Ito T."/>
            <person name="Fujiyama A."/>
            <person name="Inagaki F."/>
            <person name="Takami H."/>
        </authorList>
    </citation>
    <scope>NUCLEOTIDE SEQUENCE</scope>
    <source>
        <strain evidence="2">Expedition CK06-06</strain>
    </source>
</reference>
<organism evidence="2">
    <name type="scientific">marine sediment metagenome</name>
    <dbReference type="NCBI Taxonomy" id="412755"/>
    <lineage>
        <taxon>unclassified sequences</taxon>
        <taxon>metagenomes</taxon>
        <taxon>ecological metagenomes</taxon>
    </lineage>
</organism>
<dbReference type="EMBL" id="BARU01019895">
    <property type="protein sequence ID" value="GAH58139.1"/>
    <property type="molecule type" value="Genomic_DNA"/>
</dbReference>
<protein>
    <submittedName>
        <fullName evidence="2">Uncharacterized protein</fullName>
    </submittedName>
</protein>
<evidence type="ECO:0000313" key="2">
    <source>
        <dbReference type="EMBL" id="GAH58139.1"/>
    </source>
</evidence>